<protein>
    <submittedName>
        <fullName evidence="1">Uncharacterized protein</fullName>
    </submittedName>
</protein>
<sequence>MSPFALCPAMSRDAALAGALLSPVGTRHRAAAPGSPAQPLAFHCRKKHRRKPINVGEKVEKALAVQCLDAKHAPPVVIKDVEWAQGNAGHWHIRRV</sequence>
<dbReference type="EMBL" id="CM037619">
    <property type="protein sequence ID" value="KAH8007814.1"/>
    <property type="molecule type" value="Genomic_DNA"/>
</dbReference>
<evidence type="ECO:0000313" key="1">
    <source>
        <dbReference type="EMBL" id="KAH8007814.1"/>
    </source>
</evidence>
<comment type="caution">
    <text evidence="1">The sequence shown here is derived from an EMBL/GenBank/DDBJ whole genome shotgun (WGS) entry which is preliminary data.</text>
</comment>
<evidence type="ECO:0000313" key="2">
    <source>
        <dbReference type="Proteomes" id="UP000827872"/>
    </source>
</evidence>
<keyword evidence="2" id="KW-1185">Reference proteome</keyword>
<reference evidence="1" key="1">
    <citation type="submission" date="2021-08" db="EMBL/GenBank/DDBJ databases">
        <title>The first chromosome-level gecko genome reveals the dynamic sex chromosomes of Neotropical dwarf geckos (Sphaerodactylidae: Sphaerodactylus).</title>
        <authorList>
            <person name="Pinto B.J."/>
            <person name="Keating S.E."/>
            <person name="Gamble T."/>
        </authorList>
    </citation>
    <scope>NUCLEOTIDE SEQUENCE</scope>
    <source>
        <strain evidence="1">TG3544</strain>
    </source>
</reference>
<dbReference type="Proteomes" id="UP000827872">
    <property type="component" value="Linkage Group LG06"/>
</dbReference>
<name>A0ACB8FRW8_9SAUR</name>
<gene>
    <name evidence="1" type="ORF">K3G42_025959</name>
</gene>
<organism evidence="1 2">
    <name type="scientific">Sphaerodactylus townsendi</name>
    <dbReference type="NCBI Taxonomy" id="933632"/>
    <lineage>
        <taxon>Eukaryota</taxon>
        <taxon>Metazoa</taxon>
        <taxon>Chordata</taxon>
        <taxon>Craniata</taxon>
        <taxon>Vertebrata</taxon>
        <taxon>Euteleostomi</taxon>
        <taxon>Lepidosauria</taxon>
        <taxon>Squamata</taxon>
        <taxon>Bifurcata</taxon>
        <taxon>Gekkota</taxon>
        <taxon>Sphaerodactylidae</taxon>
        <taxon>Sphaerodactylus</taxon>
    </lineage>
</organism>
<accession>A0ACB8FRW8</accession>
<proteinExistence type="predicted"/>